<evidence type="ECO:0000256" key="1">
    <source>
        <dbReference type="SAM" id="Phobius"/>
    </source>
</evidence>
<name>A0AB33Z0V0_9GAMM</name>
<dbReference type="EMBL" id="ASHL01000006">
    <property type="protein sequence ID" value="EPD12784.1"/>
    <property type="molecule type" value="Genomic_DNA"/>
</dbReference>
<protein>
    <submittedName>
        <fullName evidence="2">Transmembrane protein</fullName>
    </submittedName>
</protein>
<evidence type="ECO:0000313" key="3">
    <source>
        <dbReference type="Proteomes" id="UP000015462"/>
    </source>
</evidence>
<sequence length="192" mass="21855">MDNVTKNRLKLIFIASMFAVPVLTAWLLFNNPQWLDGGSTKNYGELIVPAIPSELSDYFVGSEDEIKDLKGRWVLVHIDTDGECSELCEQSVHIVQQLHVLLNKDAKRLKRVYLDKSEHQDNVFLSQAPELFVLRWSDQHLAKLQANVKNINDGDMLLLDPLGNIMMKYSQDADPYGIQKDLKLLFKASQIG</sequence>
<proteinExistence type="predicted"/>
<dbReference type="AlphaFoldDB" id="A0AB33Z0V0"/>
<comment type="caution">
    <text evidence="2">The sequence shown here is derived from an EMBL/GenBank/DDBJ whole genome shotgun (WGS) entry which is preliminary data.</text>
</comment>
<accession>A0AB33Z0V0</accession>
<organism evidence="2 3">
    <name type="scientific">Cycloclasticus pugetii</name>
    <dbReference type="NCBI Taxonomy" id="34068"/>
    <lineage>
        <taxon>Bacteria</taxon>
        <taxon>Pseudomonadati</taxon>
        <taxon>Pseudomonadota</taxon>
        <taxon>Gammaproteobacteria</taxon>
        <taxon>Thiotrichales</taxon>
        <taxon>Piscirickettsiaceae</taxon>
        <taxon>Cycloclasticus</taxon>
    </lineage>
</organism>
<keyword evidence="1" id="KW-0472">Membrane</keyword>
<keyword evidence="3" id="KW-1185">Reference proteome</keyword>
<keyword evidence="1" id="KW-1133">Transmembrane helix</keyword>
<keyword evidence="1 2" id="KW-0812">Transmembrane</keyword>
<evidence type="ECO:0000313" key="2">
    <source>
        <dbReference type="EMBL" id="EPD12784.1"/>
    </source>
</evidence>
<gene>
    <name evidence="2" type="ORF">L196_07941</name>
</gene>
<reference evidence="2 3" key="1">
    <citation type="journal article" date="2013" name="Genome Announc.">
        <title>Genome Sequence of the Pyrene- and Fluoranthene-Degrading Bacterium Cycloclasticus sp. Strain PY97M.</title>
        <authorList>
            <person name="Cui Z."/>
            <person name="Xu G."/>
            <person name="Li Q."/>
            <person name="Gao W."/>
            <person name="Zheng L."/>
        </authorList>
    </citation>
    <scope>NUCLEOTIDE SEQUENCE [LARGE SCALE GENOMIC DNA]</scope>
    <source>
        <strain evidence="2 3">PY97M</strain>
    </source>
</reference>
<dbReference type="Proteomes" id="UP000015462">
    <property type="component" value="Unassembled WGS sequence"/>
</dbReference>
<dbReference type="RefSeq" id="WP_016390570.1">
    <property type="nucleotide sequence ID" value="NZ_KE646808.1"/>
</dbReference>
<feature type="transmembrane region" description="Helical" evidence="1">
    <location>
        <begin position="12"/>
        <end position="29"/>
    </location>
</feature>